<evidence type="ECO:0000256" key="5">
    <source>
        <dbReference type="ARBA" id="ARBA00023007"/>
    </source>
</evidence>
<dbReference type="EMBL" id="LODT01000025">
    <property type="protein sequence ID" value="KYQ93835.1"/>
    <property type="molecule type" value="Genomic_DNA"/>
</dbReference>
<dbReference type="InParanoid" id="A0A151ZIV2"/>
<dbReference type="FunCoup" id="A0A151ZIV2">
    <property type="interactions" value="117"/>
</dbReference>
<reference evidence="9 10" key="1">
    <citation type="submission" date="2015-12" db="EMBL/GenBank/DDBJ databases">
        <title>Dictyostelia acquired genes for synthesis and detection of signals that induce cell-type specialization by lateral gene transfer from prokaryotes.</title>
        <authorList>
            <person name="Gloeckner G."/>
            <person name="Schaap P."/>
        </authorList>
    </citation>
    <scope>NUCLEOTIDE SEQUENCE [LARGE SCALE GENOMIC DNA]</scope>
    <source>
        <strain evidence="9 10">TK</strain>
    </source>
</reference>
<dbReference type="PANTHER" id="PTHR15104">
    <property type="entry name" value="DIHYDROPTERIDINE REDUCTASE"/>
    <property type="match status" value="1"/>
</dbReference>
<dbReference type="AlphaFoldDB" id="A0A151ZIV2"/>
<evidence type="ECO:0000256" key="4">
    <source>
        <dbReference type="ARBA" id="ARBA00023002"/>
    </source>
</evidence>
<proteinExistence type="inferred from homology"/>
<gene>
    <name evidence="9" type="ORF">DLAC_05233</name>
</gene>
<evidence type="ECO:0000256" key="1">
    <source>
        <dbReference type="ARBA" id="ARBA00006484"/>
    </source>
</evidence>
<dbReference type="OMA" id="QCVRYFK"/>
<evidence type="ECO:0000313" key="9">
    <source>
        <dbReference type="EMBL" id="KYQ93835.1"/>
    </source>
</evidence>
<keyword evidence="4" id="KW-0560">Oxidoreductase</keyword>
<organism evidence="9 10">
    <name type="scientific">Tieghemostelium lacteum</name>
    <name type="common">Slime mold</name>
    <name type="synonym">Dictyostelium lacteum</name>
    <dbReference type="NCBI Taxonomy" id="361077"/>
    <lineage>
        <taxon>Eukaryota</taxon>
        <taxon>Amoebozoa</taxon>
        <taxon>Evosea</taxon>
        <taxon>Eumycetozoa</taxon>
        <taxon>Dictyostelia</taxon>
        <taxon>Dictyosteliales</taxon>
        <taxon>Raperosteliaceae</taxon>
        <taxon>Tieghemostelium</taxon>
    </lineage>
</organism>
<dbReference type="PANTHER" id="PTHR15104:SF0">
    <property type="entry name" value="DIHYDROPTERIDINE REDUCTASE"/>
    <property type="match status" value="1"/>
</dbReference>
<dbReference type="EC" id="1.5.1.34" evidence="6"/>
<evidence type="ECO:0000256" key="8">
    <source>
        <dbReference type="ARBA" id="ARBA00041348"/>
    </source>
</evidence>
<dbReference type="InterPro" id="IPR036291">
    <property type="entry name" value="NAD(P)-bd_dom_sf"/>
</dbReference>
<name>A0A151ZIV2_TIELA</name>
<comment type="subunit">
    <text evidence="2">Homodimer.</text>
</comment>
<dbReference type="STRING" id="361077.A0A151ZIV2"/>
<keyword evidence="10" id="KW-1185">Reference proteome</keyword>
<accession>A0A151ZIV2</accession>
<dbReference type="GO" id="GO:0006729">
    <property type="term" value="P:tetrahydrobiopterin biosynthetic process"/>
    <property type="evidence" value="ECO:0007669"/>
    <property type="project" value="UniProtKB-KW"/>
</dbReference>
<evidence type="ECO:0000256" key="7">
    <source>
        <dbReference type="ARBA" id="ARBA00039520"/>
    </source>
</evidence>
<keyword evidence="5" id="KW-0783">Tetrahydrobiopterin biosynthesis</keyword>
<dbReference type="GO" id="GO:0070402">
    <property type="term" value="F:NADPH binding"/>
    <property type="evidence" value="ECO:0007669"/>
    <property type="project" value="TreeGrafter"/>
</dbReference>
<dbReference type="GO" id="GO:0004155">
    <property type="term" value="F:6,7-dihydropteridine reductase activity"/>
    <property type="evidence" value="ECO:0007669"/>
    <property type="project" value="UniProtKB-EC"/>
</dbReference>
<dbReference type="PROSITE" id="PS00061">
    <property type="entry name" value="ADH_SHORT"/>
    <property type="match status" value="1"/>
</dbReference>
<dbReference type="OrthoDB" id="1204at2759"/>
<evidence type="ECO:0000313" key="10">
    <source>
        <dbReference type="Proteomes" id="UP000076078"/>
    </source>
</evidence>
<dbReference type="GO" id="GO:0006559">
    <property type="term" value="P:L-phenylalanine catabolic process"/>
    <property type="evidence" value="ECO:0007669"/>
    <property type="project" value="TreeGrafter"/>
</dbReference>
<protein>
    <recommendedName>
        <fullName evidence="7">Dihydropteridine reductase</fullName>
        <ecNumber evidence="6">1.5.1.34</ecNumber>
    </recommendedName>
    <alternativeName>
        <fullName evidence="8">Quinoid dihydropteridine reductase</fullName>
    </alternativeName>
</protein>
<dbReference type="Proteomes" id="UP000076078">
    <property type="component" value="Unassembled WGS sequence"/>
</dbReference>
<dbReference type="Gene3D" id="3.40.50.720">
    <property type="entry name" value="NAD(P)-binding Rossmann-like Domain"/>
    <property type="match status" value="1"/>
</dbReference>
<dbReference type="CDD" id="cd05334">
    <property type="entry name" value="DHPR_SDR_c_like"/>
    <property type="match status" value="1"/>
</dbReference>
<evidence type="ECO:0000256" key="3">
    <source>
        <dbReference type="ARBA" id="ARBA00022857"/>
    </source>
</evidence>
<dbReference type="FunFam" id="3.40.50.720:FF:000157">
    <property type="entry name" value="Quinoid dihydropteridine reductase"/>
    <property type="match status" value="1"/>
</dbReference>
<keyword evidence="3" id="KW-0521">NADP</keyword>
<dbReference type="Pfam" id="PF00106">
    <property type="entry name" value="adh_short"/>
    <property type="match status" value="1"/>
</dbReference>
<dbReference type="InterPro" id="IPR002347">
    <property type="entry name" value="SDR_fam"/>
</dbReference>
<evidence type="ECO:0000256" key="6">
    <source>
        <dbReference type="ARBA" id="ARBA00039153"/>
    </source>
</evidence>
<evidence type="ECO:0000256" key="2">
    <source>
        <dbReference type="ARBA" id="ARBA00011738"/>
    </source>
</evidence>
<sequence>MSKNLLILGGSGALGSEIITLFKNKGWKTISIDFRDNTKSDISISITSTNASELHRVEEILKSTNTKADTIVCAAGGWVGGNAADEGYLGSVQKMIDMNLYSAFGTAFLGSKFLNENGLLVLTGANAALQPTSFMIAYGATKAATHHLIKSLAQPDSGLPNNSTTVGILPITLDTPINRTAMPNSNFDDWTPLSDIANKLYEWSSIPESRPTGGSLLSIITKNKVTTYTPQ</sequence>
<dbReference type="InterPro" id="IPR020904">
    <property type="entry name" value="Sc_DH/Rdtase_CS"/>
</dbReference>
<comment type="similarity">
    <text evidence="1">Belongs to the short-chain dehydrogenases/reductases (SDR) family.</text>
</comment>
<comment type="caution">
    <text evidence="9">The sequence shown here is derived from an EMBL/GenBank/DDBJ whole genome shotgun (WGS) entry which is preliminary data.</text>
</comment>
<dbReference type="GO" id="GO:0070404">
    <property type="term" value="F:NADH binding"/>
    <property type="evidence" value="ECO:0007669"/>
    <property type="project" value="TreeGrafter"/>
</dbReference>
<dbReference type="SUPFAM" id="SSF51735">
    <property type="entry name" value="NAD(P)-binding Rossmann-fold domains"/>
    <property type="match status" value="1"/>
</dbReference>
<dbReference type="GO" id="GO:0005737">
    <property type="term" value="C:cytoplasm"/>
    <property type="evidence" value="ECO:0007669"/>
    <property type="project" value="TreeGrafter"/>
</dbReference>